<dbReference type="Proteomes" id="UP000279306">
    <property type="component" value="Chromosome"/>
</dbReference>
<evidence type="ECO:0000256" key="9">
    <source>
        <dbReference type="ARBA" id="ARBA00049985"/>
    </source>
</evidence>
<evidence type="ECO:0000313" key="12">
    <source>
        <dbReference type="Proteomes" id="UP000279306"/>
    </source>
</evidence>
<accession>A0A3S4RX97</accession>
<protein>
    <submittedName>
        <fullName evidence="11">Daunorubicin resistance ABC transporter ATP-binding subunit</fullName>
        <ecNumber evidence="11">3.6.3.-</ecNumber>
    </submittedName>
</protein>
<dbReference type="KEGG" id="mauu:NCTC10437_04517"/>
<keyword evidence="11" id="KW-0378">Hydrolase</keyword>
<dbReference type="GO" id="GO:0055085">
    <property type="term" value="P:transmembrane transport"/>
    <property type="evidence" value="ECO:0007669"/>
    <property type="project" value="UniProtKB-ARBA"/>
</dbReference>
<dbReference type="EC" id="3.6.3.-" evidence="11"/>
<keyword evidence="4" id="KW-0547">Nucleotide-binding</keyword>
<dbReference type="SMART" id="SM00382">
    <property type="entry name" value="AAA"/>
    <property type="match status" value="1"/>
</dbReference>
<keyword evidence="5 11" id="KW-0067">ATP-binding</keyword>
<evidence type="ECO:0000256" key="3">
    <source>
        <dbReference type="ARBA" id="ARBA00022475"/>
    </source>
</evidence>
<dbReference type="InterPro" id="IPR003593">
    <property type="entry name" value="AAA+_ATPase"/>
</dbReference>
<evidence type="ECO:0000256" key="4">
    <source>
        <dbReference type="ARBA" id="ARBA00022741"/>
    </source>
</evidence>
<dbReference type="GO" id="GO:0016887">
    <property type="term" value="F:ATP hydrolysis activity"/>
    <property type="evidence" value="ECO:0007669"/>
    <property type="project" value="InterPro"/>
</dbReference>
<dbReference type="AlphaFoldDB" id="A0A3S4RX97"/>
<name>A0A3S4RX97_MYCAU</name>
<proteinExistence type="inferred from homology"/>
<evidence type="ECO:0000256" key="8">
    <source>
        <dbReference type="ARBA" id="ARBA00023251"/>
    </source>
</evidence>
<organism evidence="11 12">
    <name type="scientific">Mycolicibacterium aurum</name>
    <name type="common">Mycobacterium aurum</name>
    <dbReference type="NCBI Taxonomy" id="1791"/>
    <lineage>
        <taxon>Bacteria</taxon>
        <taxon>Bacillati</taxon>
        <taxon>Actinomycetota</taxon>
        <taxon>Actinomycetes</taxon>
        <taxon>Mycobacteriales</taxon>
        <taxon>Mycobacteriaceae</taxon>
        <taxon>Mycolicibacterium</taxon>
    </lineage>
</organism>
<dbReference type="PROSITE" id="PS00211">
    <property type="entry name" value="ABC_TRANSPORTER_1"/>
    <property type="match status" value="1"/>
</dbReference>
<dbReference type="InterPro" id="IPR027417">
    <property type="entry name" value="P-loop_NTPase"/>
</dbReference>
<dbReference type="SUPFAM" id="SSF52540">
    <property type="entry name" value="P-loop containing nucleoside triphosphate hydrolases"/>
    <property type="match status" value="1"/>
</dbReference>
<dbReference type="STRING" id="1791.GCA_001049355_02997"/>
<dbReference type="GO" id="GO:0005886">
    <property type="term" value="C:plasma membrane"/>
    <property type="evidence" value="ECO:0007669"/>
    <property type="project" value="UniProtKB-SubCell"/>
</dbReference>
<evidence type="ECO:0000259" key="10">
    <source>
        <dbReference type="PROSITE" id="PS50893"/>
    </source>
</evidence>
<dbReference type="PROSITE" id="PS50893">
    <property type="entry name" value="ABC_TRANSPORTER_2"/>
    <property type="match status" value="1"/>
</dbReference>
<dbReference type="FunFam" id="3.40.50.300:FF:000589">
    <property type="entry name" value="ABC transporter, ATP-binding subunit"/>
    <property type="match status" value="1"/>
</dbReference>
<gene>
    <name evidence="11" type="primary">drrA_7</name>
    <name evidence="11" type="ORF">NCTC10437_04517</name>
</gene>
<sequence>MSGVARSVGVMASPPAIEAVDLVKRYGSENAVDGVSFTVAAGTVLGLLGPNGAGKTTTVRMMTTLTEPTSGTARVAGYDVRTEPDQVRRHMGLTGQVATVDELLTGRENIRMIGSLYGIRRKDLDRLGDQLLHQFSLTDAADRTVKSYSGGMRRRLDLAVSLLASPPVLFLDEPTTGLDPQSRSELWDVLRGLVAQGTTLLLTTQYLEEADQLADNIVVIDRGRIIAEGSPLELKQQAGKASLVVTVTDTAHLDPARALLGRTGAEVFVDAGARRLTASADGLDDMIRVAELLRDGGIGVDDIGLSRPSLDDVFLTLTGHRTDDIEEAGA</sequence>
<dbReference type="PANTHER" id="PTHR42711">
    <property type="entry name" value="ABC TRANSPORTER ATP-BINDING PROTEIN"/>
    <property type="match status" value="1"/>
</dbReference>
<dbReference type="GO" id="GO:0043215">
    <property type="term" value="P:daunorubicin transport"/>
    <property type="evidence" value="ECO:0007669"/>
    <property type="project" value="InterPro"/>
</dbReference>
<dbReference type="GO" id="GO:1900753">
    <property type="term" value="P:doxorubicin transport"/>
    <property type="evidence" value="ECO:0007669"/>
    <property type="project" value="InterPro"/>
</dbReference>
<dbReference type="InterPro" id="IPR003439">
    <property type="entry name" value="ABC_transporter-like_ATP-bd"/>
</dbReference>
<feature type="domain" description="ABC transporter" evidence="10">
    <location>
        <begin position="17"/>
        <end position="247"/>
    </location>
</feature>
<comment type="similarity">
    <text evidence="9">Belongs to the ABC transporter superfamily. Drug exporter-1 (DrugE1) (TC 3.A.1.105) family.</text>
</comment>
<dbReference type="PANTHER" id="PTHR42711:SF19">
    <property type="entry name" value="DOXORUBICIN RESISTANCE ATP-BINDING PROTEIN DRRA"/>
    <property type="match status" value="1"/>
</dbReference>
<evidence type="ECO:0000256" key="6">
    <source>
        <dbReference type="ARBA" id="ARBA00022967"/>
    </source>
</evidence>
<evidence type="ECO:0000256" key="5">
    <source>
        <dbReference type="ARBA" id="ARBA00022840"/>
    </source>
</evidence>
<comment type="subcellular location">
    <subcellularLocation>
        <location evidence="1">Cell membrane</location>
        <topology evidence="1">Peripheral membrane protein</topology>
        <orientation evidence="1">Cytoplasmic side</orientation>
    </subcellularLocation>
</comment>
<dbReference type="GO" id="GO:0005524">
    <property type="term" value="F:ATP binding"/>
    <property type="evidence" value="ECO:0007669"/>
    <property type="project" value="UniProtKB-KW"/>
</dbReference>
<dbReference type="InterPro" id="IPR017871">
    <property type="entry name" value="ABC_transporter-like_CS"/>
</dbReference>
<dbReference type="EMBL" id="LR134356">
    <property type="protein sequence ID" value="VEG57505.1"/>
    <property type="molecule type" value="Genomic_DNA"/>
</dbReference>
<evidence type="ECO:0000256" key="1">
    <source>
        <dbReference type="ARBA" id="ARBA00004413"/>
    </source>
</evidence>
<keyword evidence="2" id="KW-0813">Transport</keyword>
<keyword evidence="6" id="KW-1278">Translocase</keyword>
<dbReference type="InterPro" id="IPR050763">
    <property type="entry name" value="ABC_transporter_ATP-binding"/>
</dbReference>
<evidence type="ECO:0000313" key="11">
    <source>
        <dbReference type="EMBL" id="VEG57505.1"/>
    </source>
</evidence>
<evidence type="ECO:0000256" key="7">
    <source>
        <dbReference type="ARBA" id="ARBA00023136"/>
    </source>
</evidence>
<reference evidence="11 12" key="1">
    <citation type="submission" date="2018-12" db="EMBL/GenBank/DDBJ databases">
        <authorList>
            <consortium name="Pathogen Informatics"/>
        </authorList>
    </citation>
    <scope>NUCLEOTIDE SEQUENCE [LARGE SCALE GENOMIC DNA]</scope>
    <source>
        <strain evidence="11 12">NCTC10437</strain>
    </source>
</reference>
<dbReference type="GO" id="GO:0046677">
    <property type="term" value="P:response to antibiotic"/>
    <property type="evidence" value="ECO:0007669"/>
    <property type="project" value="UniProtKB-KW"/>
</dbReference>
<keyword evidence="7" id="KW-0472">Membrane</keyword>
<dbReference type="NCBIfam" id="TIGR01188">
    <property type="entry name" value="drrA"/>
    <property type="match status" value="1"/>
</dbReference>
<dbReference type="Pfam" id="PF00005">
    <property type="entry name" value="ABC_tran"/>
    <property type="match status" value="1"/>
</dbReference>
<dbReference type="InterPro" id="IPR005894">
    <property type="entry name" value="DrrA"/>
</dbReference>
<keyword evidence="8" id="KW-0046">Antibiotic resistance</keyword>
<keyword evidence="12" id="KW-1185">Reference proteome</keyword>
<keyword evidence="3" id="KW-1003">Cell membrane</keyword>
<evidence type="ECO:0000256" key="2">
    <source>
        <dbReference type="ARBA" id="ARBA00022448"/>
    </source>
</evidence>
<dbReference type="Gene3D" id="3.40.50.300">
    <property type="entry name" value="P-loop containing nucleotide triphosphate hydrolases"/>
    <property type="match status" value="1"/>
</dbReference>